<organism evidence="1 2">
    <name type="scientific">Sulfitobacter dubius</name>
    <dbReference type="NCBI Taxonomy" id="218673"/>
    <lineage>
        <taxon>Bacteria</taxon>
        <taxon>Pseudomonadati</taxon>
        <taxon>Pseudomonadota</taxon>
        <taxon>Alphaproteobacteria</taxon>
        <taxon>Rhodobacterales</taxon>
        <taxon>Roseobacteraceae</taxon>
        <taxon>Sulfitobacter</taxon>
    </lineage>
</organism>
<accession>A0ABY3ZK59</accession>
<gene>
    <name evidence="1" type="ORF">DSM109990_01311</name>
</gene>
<dbReference type="RefSeq" id="WP_243262855.1">
    <property type="nucleotide sequence ID" value="NZ_CP085144.1"/>
</dbReference>
<name>A0ABY3ZK59_9RHOB</name>
<reference evidence="2" key="1">
    <citation type="journal article" date="2022" name="Microorganisms">
        <title>Beyond the ABCs#Discovery of Three New Plasmid Types in Rhodobacterales (RepQ, RepY, RepW).</title>
        <authorList>
            <person name="Freese H.M."/>
            <person name="Ringel V."/>
            <person name="Overmann J."/>
            <person name="Petersen J."/>
        </authorList>
    </citation>
    <scope>NUCLEOTIDE SEQUENCE [LARGE SCALE GENOMIC DNA]</scope>
    <source>
        <strain evidence="2">DSM 109990</strain>
    </source>
</reference>
<keyword evidence="2" id="KW-1185">Reference proteome</keyword>
<evidence type="ECO:0000313" key="1">
    <source>
        <dbReference type="EMBL" id="UOA14505.1"/>
    </source>
</evidence>
<dbReference type="Proteomes" id="UP000831019">
    <property type="component" value="Chromosome"/>
</dbReference>
<proteinExistence type="predicted"/>
<sequence>MKFDERRAKAKSALVGFLSSFVPPRGLDDDAMKAQVQNIADSFARRLPVTDASQYESNIEKTFTAVLDSHKGYAWPVQSEFVDAMPRSASVSGTRVETYQADDKHQMAKRMNAGHPVPESWVWGPSAWSLVSGGLVGHEVMDSYRRSSVSKFLEVYSHDAYGMLQGKYGDVVGAYFAQPEEGIA</sequence>
<evidence type="ECO:0000313" key="2">
    <source>
        <dbReference type="Proteomes" id="UP000831019"/>
    </source>
</evidence>
<dbReference type="EMBL" id="CP085144">
    <property type="protein sequence ID" value="UOA14505.1"/>
    <property type="molecule type" value="Genomic_DNA"/>
</dbReference>
<protein>
    <submittedName>
        <fullName evidence="1">Uncharacterized protein</fullName>
    </submittedName>
</protein>